<evidence type="ECO:0000313" key="2">
    <source>
        <dbReference type="EMBL" id="KAK2162448.1"/>
    </source>
</evidence>
<name>A0AAD9K1M0_9ANNE</name>
<dbReference type="AlphaFoldDB" id="A0AAD9K1M0"/>
<proteinExistence type="predicted"/>
<dbReference type="Proteomes" id="UP001208570">
    <property type="component" value="Unassembled WGS sequence"/>
</dbReference>
<sequence>MTRDFMAKQDISAEERTQSEDAAPLRYFCLTPTPVWPDFYANANWFNPVCSTLASRQTVSPGGKPATSLGRPTNGRRDLYVRSRMVAYFKLPLISHQPINQPEVSDGNLPGGSTIHRQHGVVKPDSSSEAIVFHPCGDAGTMMTAVDRSRDLSAAAHSTRRDDVAGEVPSLGGRSPGLATYLCRFLRTADRLSGRDINILSPTSL</sequence>
<accession>A0AAD9K1M0</accession>
<dbReference type="EMBL" id="JAODUP010000098">
    <property type="protein sequence ID" value="KAK2162448.1"/>
    <property type="molecule type" value="Genomic_DNA"/>
</dbReference>
<organism evidence="2 3">
    <name type="scientific">Paralvinella palmiformis</name>
    <dbReference type="NCBI Taxonomy" id="53620"/>
    <lineage>
        <taxon>Eukaryota</taxon>
        <taxon>Metazoa</taxon>
        <taxon>Spiralia</taxon>
        <taxon>Lophotrochozoa</taxon>
        <taxon>Annelida</taxon>
        <taxon>Polychaeta</taxon>
        <taxon>Sedentaria</taxon>
        <taxon>Canalipalpata</taxon>
        <taxon>Terebellida</taxon>
        <taxon>Terebelliformia</taxon>
        <taxon>Alvinellidae</taxon>
        <taxon>Paralvinella</taxon>
    </lineage>
</organism>
<evidence type="ECO:0000256" key="1">
    <source>
        <dbReference type="SAM" id="MobiDB-lite"/>
    </source>
</evidence>
<comment type="caution">
    <text evidence="2">The sequence shown here is derived from an EMBL/GenBank/DDBJ whole genome shotgun (WGS) entry which is preliminary data.</text>
</comment>
<keyword evidence="3" id="KW-1185">Reference proteome</keyword>
<protein>
    <submittedName>
        <fullName evidence="2">Uncharacterized protein</fullName>
    </submittedName>
</protein>
<gene>
    <name evidence="2" type="ORF">LSH36_98g01056</name>
</gene>
<evidence type="ECO:0000313" key="3">
    <source>
        <dbReference type="Proteomes" id="UP001208570"/>
    </source>
</evidence>
<reference evidence="2" key="1">
    <citation type="journal article" date="2023" name="Mol. Biol. Evol.">
        <title>Third-Generation Sequencing Reveals the Adaptive Role of the Epigenome in Three Deep-Sea Polychaetes.</title>
        <authorList>
            <person name="Perez M."/>
            <person name="Aroh O."/>
            <person name="Sun Y."/>
            <person name="Lan Y."/>
            <person name="Juniper S.K."/>
            <person name="Young C.R."/>
            <person name="Angers B."/>
            <person name="Qian P.Y."/>
        </authorList>
    </citation>
    <scope>NUCLEOTIDE SEQUENCE</scope>
    <source>
        <strain evidence="2">P08H-3</strain>
    </source>
</reference>
<feature type="region of interest" description="Disordered" evidence="1">
    <location>
        <begin position="56"/>
        <end position="75"/>
    </location>
</feature>